<evidence type="ECO:0000256" key="1">
    <source>
        <dbReference type="SAM" id="Phobius"/>
    </source>
</evidence>
<keyword evidence="1" id="KW-0812">Transmembrane</keyword>
<dbReference type="AlphaFoldDB" id="A0A7X1FX13"/>
<reference evidence="2 3" key="1">
    <citation type="submission" date="2020-08" db="EMBL/GenBank/DDBJ databases">
        <title>The genome sequence of type strain Novosphingobium piscinae KCTC 42194.</title>
        <authorList>
            <person name="Liu Y."/>
        </authorList>
    </citation>
    <scope>NUCLEOTIDE SEQUENCE [LARGE SCALE GENOMIC DNA]</scope>
    <source>
        <strain evidence="2 3">KCTC 42194</strain>
    </source>
</reference>
<name>A0A7X1FX13_9SPHN</name>
<dbReference type="Proteomes" id="UP000551327">
    <property type="component" value="Unassembled WGS sequence"/>
</dbReference>
<keyword evidence="1" id="KW-1133">Transmembrane helix</keyword>
<feature type="transmembrane region" description="Helical" evidence="1">
    <location>
        <begin position="81"/>
        <end position="98"/>
    </location>
</feature>
<organism evidence="2 3">
    <name type="scientific">Novosphingobium piscinae</name>
    <dbReference type="NCBI Taxonomy" id="1507448"/>
    <lineage>
        <taxon>Bacteria</taxon>
        <taxon>Pseudomonadati</taxon>
        <taxon>Pseudomonadota</taxon>
        <taxon>Alphaproteobacteria</taxon>
        <taxon>Sphingomonadales</taxon>
        <taxon>Sphingomonadaceae</taxon>
        <taxon>Novosphingobium</taxon>
    </lineage>
</organism>
<sequence length="182" mass="19077">MAGADRVRPLTVLGLTLRLREGWRSAGIAVGAGLAVGLAMALADATVFRAVVPDSQRLLAGTVPLFARLALFLRGALQDEVLLRLIGLTAVLGGLVALRGRRSARVDALAALLVAALLWPLHARGYLAGLDWTALTAARELVLHVGAGTVWGWLYCRHGWLAALGGHASAHLVLQPLLPLLG</sequence>
<dbReference type="RefSeq" id="WP_185678465.1">
    <property type="nucleotide sequence ID" value="NZ_JACLAX010000004.1"/>
</dbReference>
<evidence type="ECO:0000313" key="3">
    <source>
        <dbReference type="Proteomes" id="UP000551327"/>
    </source>
</evidence>
<evidence type="ECO:0008006" key="4">
    <source>
        <dbReference type="Google" id="ProtNLM"/>
    </source>
</evidence>
<dbReference type="EMBL" id="JACLAX010000004">
    <property type="protein sequence ID" value="MBC2668570.1"/>
    <property type="molecule type" value="Genomic_DNA"/>
</dbReference>
<feature type="transmembrane region" description="Helical" evidence="1">
    <location>
        <begin position="26"/>
        <end position="51"/>
    </location>
</feature>
<comment type="caution">
    <text evidence="2">The sequence shown here is derived from an EMBL/GenBank/DDBJ whole genome shotgun (WGS) entry which is preliminary data.</text>
</comment>
<keyword evidence="3" id="KW-1185">Reference proteome</keyword>
<gene>
    <name evidence="2" type="ORF">H7F53_05380</name>
</gene>
<protein>
    <recommendedName>
        <fullName evidence="4">CPBP family intramembrane metalloprotease</fullName>
    </recommendedName>
</protein>
<accession>A0A7X1FX13</accession>
<evidence type="ECO:0000313" key="2">
    <source>
        <dbReference type="EMBL" id="MBC2668570.1"/>
    </source>
</evidence>
<proteinExistence type="predicted"/>
<keyword evidence="1" id="KW-0472">Membrane</keyword>